<keyword evidence="3" id="KW-1185">Reference proteome</keyword>
<feature type="transmembrane region" description="Helical" evidence="1">
    <location>
        <begin position="194"/>
        <end position="218"/>
    </location>
</feature>
<evidence type="ECO:0000256" key="1">
    <source>
        <dbReference type="SAM" id="Phobius"/>
    </source>
</evidence>
<dbReference type="InterPro" id="IPR038770">
    <property type="entry name" value="Na+/solute_symporter_sf"/>
</dbReference>
<keyword evidence="1" id="KW-1133">Transmembrane helix</keyword>
<evidence type="ECO:0000313" key="3">
    <source>
        <dbReference type="Proteomes" id="UP001441944"/>
    </source>
</evidence>
<name>A0ABQ0AH71_9RHOB</name>
<keyword evidence="1" id="KW-0812">Transmembrane</keyword>
<reference evidence="2 3" key="1">
    <citation type="submission" date="2024-04" db="EMBL/GenBank/DDBJ databases">
        <title>Draft genome sequence of Pseudophaeobacter arcticus NBRC 116598.</title>
        <authorList>
            <person name="Miyakawa T."/>
            <person name="Kusuya Y."/>
            <person name="Miura T."/>
        </authorList>
    </citation>
    <scope>NUCLEOTIDE SEQUENCE [LARGE SCALE GENOMIC DNA]</scope>
    <source>
        <strain evidence="2 3">SU-CL00105</strain>
    </source>
</reference>
<accession>A0ABQ0AH71</accession>
<dbReference type="EMBL" id="BAABWU010000002">
    <property type="protein sequence ID" value="GAA6195217.1"/>
    <property type="molecule type" value="Genomic_DNA"/>
</dbReference>
<evidence type="ECO:0000313" key="2">
    <source>
        <dbReference type="EMBL" id="GAA6195217.1"/>
    </source>
</evidence>
<keyword evidence="1" id="KW-0472">Membrane</keyword>
<sequence length="312" mass="33161">MIELLTIVARYGRAAMVFGLLAGFALPQLAATLKPWLPELVAGLLFLNGFRIGASRALAGLREGISSLKTVVVLQMILPVVALLCFAGLGLLATPLAIAVILMLAAPSLTGSPNITQLMGHAPEPAFRLMILGTALMPLTVLPVLLLLPELGDAQTVLLAALRLSGTIALTVGLAFTCRHLLARDLKERMASAVDGLTIVALVVIVIGLMAALGPAFHSAPWPVAQWMLLALCLNFGLQYACFRWLMWRGGRRIAVPTSVVAGNRNFALFLIALPASTTEPLLIFLGCYQVPMYLTAVVMRPIYAKALSPPP</sequence>
<gene>
    <name evidence="2" type="ORF">NBRC116598_06610</name>
</gene>
<evidence type="ECO:0008006" key="4">
    <source>
        <dbReference type="Google" id="ProtNLM"/>
    </source>
</evidence>
<proteinExistence type="predicted"/>
<feature type="transmembrane region" description="Helical" evidence="1">
    <location>
        <begin position="127"/>
        <end position="148"/>
    </location>
</feature>
<comment type="caution">
    <text evidence="2">The sequence shown here is derived from an EMBL/GenBank/DDBJ whole genome shotgun (WGS) entry which is preliminary data.</text>
</comment>
<protein>
    <recommendedName>
        <fullName evidence="4">Bile acid:Na+ symporter, BASS family</fullName>
    </recommendedName>
</protein>
<feature type="transmembrane region" description="Helical" evidence="1">
    <location>
        <begin position="224"/>
        <end position="242"/>
    </location>
</feature>
<dbReference type="RefSeq" id="WP_353397080.1">
    <property type="nucleotide sequence ID" value="NZ_BAABWU010000002.1"/>
</dbReference>
<organism evidence="2 3">
    <name type="scientific">Pseudophaeobacter arcticus</name>
    <dbReference type="NCBI Taxonomy" id="385492"/>
    <lineage>
        <taxon>Bacteria</taxon>
        <taxon>Pseudomonadati</taxon>
        <taxon>Pseudomonadota</taxon>
        <taxon>Alphaproteobacteria</taxon>
        <taxon>Rhodobacterales</taxon>
        <taxon>Paracoccaceae</taxon>
        <taxon>Pseudophaeobacter</taxon>
    </lineage>
</organism>
<feature type="transmembrane region" description="Helical" evidence="1">
    <location>
        <begin position="160"/>
        <end position="182"/>
    </location>
</feature>
<dbReference type="Gene3D" id="1.20.1530.20">
    <property type="match status" value="1"/>
</dbReference>
<feature type="transmembrane region" description="Helical" evidence="1">
    <location>
        <begin position="96"/>
        <end position="115"/>
    </location>
</feature>
<feature type="transmembrane region" description="Helical" evidence="1">
    <location>
        <begin position="71"/>
        <end position="90"/>
    </location>
</feature>
<dbReference type="Proteomes" id="UP001441944">
    <property type="component" value="Unassembled WGS sequence"/>
</dbReference>
<feature type="transmembrane region" description="Helical" evidence="1">
    <location>
        <begin position="40"/>
        <end position="59"/>
    </location>
</feature>